<evidence type="ECO:0000256" key="6">
    <source>
        <dbReference type="ARBA" id="ARBA00023118"/>
    </source>
</evidence>
<dbReference type="EC" id="3.1.-.-" evidence="10"/>
<evidence type="ECO:0000256" key="2">
    <source>
        <dbReference type="ARBA" id="ARBA00022723"/>
    </source>
</evidence>
<dbReference type="Gene3D" id="1.20.120.920">
    <property type="entry name" value="CRISPR-associated endonuclease Cas1, C-terminal domain"/>
    <property type="match status" value="1"/>
</dbReference>
<dbReference type="GO" id="GO:0003677">
    <property type="term" value="F:DNA binding"/>
    <property type="evidence" value="ECO:0007669"/>
    <property type="project" value="UniProtKB-KW"/>
</dbReference>
<dbReference type="InterPro" id="IPR002729">
    <property type="entry name" value="CRISPR-assoc_Cas1"/>
</dbReference>
<keyword evidence="7 10" id="KW-0238">DNA-binding</keyword>
<dbReference type="GO" id="GO:0051607">
    <property type="term" value="P:defense response to virus"/>
    <property type="evidence" value="ECO:0007669"/>
    <property type="project" value="UniProtKB-UniRule"/>
</dbReference>
<protein>
    <recommendedName>
        <fullName evidence="10">CRISPR-associated endonuclease Cas1</fullName>
        <ecNumber evidence="10">3.1.-.-</ecNumber>
    </recommendedName>
</protein>
<comment type="caution">
    <text evidence="11">The sequence shown here is derived from an EMBL/GenBank/DDBJ whole genome shotgun (WGS) entry which is preliminary data.</text>
</comment>
<dbReference type="CDD" id="cd09634">
    <property type="entry name" value="Cas1_I-II-III"/>
    <property type="match status" value="1"/>
</dbReference>
<organism evidence="11 12">
    <name type="scientific">Nostoc punctiforme NIES-2108</name>
    <dbReference type="NCBI Taxonomy" id="1356359"/>
    <lineage>
        <taxon>Bacteria</taxon>
        <taxon>Bacillati</taxon>
        <taxon>Cyanobacteriota</taxon>
        <taxon>Cyanophyceae</taxon>
        <taxon>Nostocales</taxon>
        <taxon>Nostocaceae</taxon>
        <taxon>Nostoc</taxon>
    </lineage>
</organism>
<dbReference type="AlphaFoldDB" id="A0A367R804"/>
<evidence type="ECO:0000256" key="3">
    <source>
        <dbReference type="ARBA" id="ARBA00022759"/>
    </source>
</evidence>
<dbReference type="Gene3D" id="3.100.10.20">
    <property type="entry name" value="CRISPR-associated endonuclease Cas1, N-terminal domain"/>
    <property type="match status" value="1"/>
</dbReference>
<comment type="function">
    <text evidence="10">CRISPR (clustered regularly interspaced short palindromic repeat), is an adaptive immune system that provides protection against mobile genetic elements (viruses, transposable elements and conjugative plasmids). CRISPR clusters contain spacers, sequences complementary to antecedent mobile elements, and target invading nucleic acids. CRISPR clusters are transcribed and processed into CRISPR RNA (crRNA). Acts as a dsDNA endonuclease. Involved in the integration of spacer DNA into the CRISPR cassette.</text>
</comment>
<dbReference type="InterPro" id="IPR050646">
    <property type="entry name" value="Cas1"/>
</dbReference>
<keyword evidence="3 10" id="KW-0255">Endonuclease</keyword>
<evidence type="ECO:0000256" key="7">
    <source>
        <dbReference type="ARBA" id="ARBA00023125"/>
    </source>
</evidence>
<dbReference type="GO" id="GO:0016787">
    <property type="term" value="F:hydrolase activity"/>
    <property type="evidence" value="ECO:0007669"/>
    <property type="project" value="UniProtKB-KW"/>
</dbReference>
<dbReference type="NCBIfam" id="TIGR00287">
    <property type="entry name" value="cas1"/>
    <property type="match status" value="1"/>
</dbReference>
<keyword evidence="8 10" id="KW-0464">Manganese</keyword>
<evidence type="ECO:0000256" key="10">
    <source>
        <dbReference type="HAMAP-Rule" id="MF_01470"/>
    </source>
</evidence>
<accession>A0A367R804</accession>
<dbReference type="InterPro" id="IPR042206">
    <property type="entry name" value="CRISPR-assoc_Cas1_C"/>
</dbReference>
<proteinExistence type="inferred from homology"/>
<dbReference type="EMBL" id="LXQE01000172">
    <property type="protein sequence ID" value="RCJ31813.1"/>
    <property type="molecule type" value="Genomic_DNA"/>
</dbReference>
<reference evidence="11 12" key="1">
    <citation type="submission" date="2016-04" db="EMBL/GenBank/DDBJ databases">
        <authorList>
            <person name="Evans L.H."/>
            <person name="Alamgir A."/>
            <person name="Owens N."/>
            <person name="Weber N.D."/>
            <person name="Virtaneva K."/>
            <person name="Barbian K."/>
            <person name="Babar A."/>
            <person name="Rosenke K."/>
        </authorList>
    </citation>
    <scope>NUCLEOTIDE SEQUENCE [LARGE SCALE GENOMIC DNA]</scope>
    <source>
        <strain evidence="11">NIES-2108</strain>
    </source>
</reference>
<evidence type="ECO:0000256" key="8">
    <source>
        <dbReference type="ARBA" id="ARBA00023211"/>
    </source>
</evidence>
<evidence type="ECO:0000256" key="5">
    <source>
        <dbReference type="ARBA" id="ARBA00022842"/>
    </source>
</evidence>
<dbReference type="Proteomes" id="UP000252085">
    <property type="component" value="Unassembled WGS sequence"/>
</dbReference>
<dbReference type="InterPro" id="IPR042211">
    <property type="entry name" value="CRISPR-assoc_Cas1_N"/>
</dbReference>
<keyword evidence="2 10" id="KW-0479">Metal-binding</keyword>
<dbReference type="HAMAP" id="MF_01470">
    <property type="entry name" value="Cas1"/>
    <property type="match status" value="1"/>
</dbReference>
<evidence type="ECO:0000256" key="9">
    <source>
        <dbReference type="ARBA" id="ARBA00038592"/>
    </source>
</evidence>
<name>A0A367R804_NOSPU</name>
<keyword evidence="1 10" id="KW-0540">Nuclease</keyword>
<dbReference type="GO" id="GO:0046872">
    <property type="term" value="F:metal ion binding"/>
    <property type="evidence" value="ECO:0007669"/>
    <property type="project" value="UniProtKB-UniRule"/>
</dbReference>
<dbReference type="PANTHER" id="PTHR34353">
    <property type="entry name" value="CRISPR-ASSOCIATED ENDONUCLEASE CAS1 1"/>
    <property type="match status" value="1"/>
</dbReference>
<gene>
    <name evidence="10" type="primary">cas1</name>
    <name evidence="11" type="ORF">A6769_30020</name>
</gene>
<keyword evidence="6 10" id="KW-0051">Antiviral defense</keyword>
<keyword evidence="5 10" id="KW-0460">Magnesium</keyword>
<evidence type="ECO:0000256" key="1">
    <source>
        <dbReference type="ARBA" id="ARBA00022722"/>
    </source>
</evidence>
<evidence type="ECO:0000313" key="12">
    <source>
        <dbReference type="Proteomes" id="UP000252085"/>
    </source>
</evidence>
<comment type="similarity">
    <text evidence="10">Belongs to the CRISPR-associated endonuclease Cas1 family.</text>
</comment>
<feature type="binding site" evidence="10">
    <location>
        <position position="219"/>
    </location>
    <ligand>
        <name>Mn(2+)</name>
        <dbReference type="ChEBI" id="CHEBI:29035"/>
    </ligand>
</feature>
<dbReference type="Pfam" id="PF01867">
    <property type="entry name" value="Cas_Cas1"/>
    <property type="match status" value="1"/>
</dbReference>
<sequence>MSTIYITEQDVLFQIQHHYLKVFHQKNQRICIPIRNLSQFIIFGNISLPKEVIQIVHSHQIPVLYLTQTGEYLGRLENPSQLQAKYLTYQRRRARDTEFNRATAESITWAKLHNQHTFLQSWTRHHANQTTQRALNYLTLLMDNLPIAPGIDELHEYSEEADNIYYCAVASLLTFYNECPRTTAKRISQLINLGNQLLHQYIYTLLNTAGLDLDYAILHRNGNHELPLAWDFTAEFRAPIVDDLVLNFVRNLTNTNGNGNGNANGKSHSQKLIQKFLQYWEAKLRTFVLHPYAGEVSYRQCLDLQVREYLASLLGDVEFYRPLALKFRPAHSDFTNTIEPQTVPLKLVKR</sequence>
<comment type="cofactor">
    <cofactor evidence="10">
        <name>Mg(2+)</name>
        <dbReference type="ChEBI" id="CHEBI:18420"/>
    </cofactor>
    <cofactor evidence="10">
        <name>Mn(2+)</name>
        <dbReference type="ChEBI" id="CHEBI:29035"/>
    </cofactor>
</comment>
<keyword evidence="4 10" id="KW-0378">Hydrolase</keyword>
<evidence type="ECO:0000313" key="11">
    <source>
        <dbReference type="EMBL" id="RCJ31813.1"/>
    </source>
</evidence>
<dbReference type="PANTHER" id="PTHR34353:SF2">
    <property type="entry name" value="CRISPR-ASSOCIATED ENDONUCLEASE CAS1 1"/>
    <property type="match status" value="1"/>
</dbReference>
<comment type="caution">
    <text evidence="10">Lacks conserved residue(s) required for the propagation of feature annotation.</text>
</comment>
<dbReference type="GO" id="GO:0004519">
    <property type="term" value="F:endonuclease activity"/>
    <property type="evidence" value="ECO:0007669"/>
    <property type="project" value="UniProtKB-UniRule"/>
</dbReference>
<dbReference type="GO" id="GO:0043571">
    <property type="term" value="P:maintenance of CRISPR repeat elements"/>
    <property type="evidence" value="ECO:0007669"/>
    <property type="project" value="UniProtKB-UniRule"/>
</dbReference>
<evidence type="ECO:0000256" key="4">
    <source>
        <dbReference type="ARBA" id="ARBA00022801"/>
    </source>
</evidence>
<comment type="subunit">
    <text evidence="9 10">Homodimer, forms a heterotetramer with a Cas2 homodimer.</text>
</comment>